<reference evidence="5 6" key="1">
    <citation type="submission" date="2020-08" db="EMBL/GenBank/DDBJ databases">
        <title>Genomic Encyclopedia of Type Strains, Phase IV (KMG-IV): sequencing the most valuable type-strain genomes for metagenomic binning, comparative biology and taxonomic classification.</title>
        <authorList>
            <person name="Goeker M."/>
        </authorList>
    </citation>
    <scope>NUCLEOTIDE SEQUENCE [LARGE SCALE GENOMIC DNA]</scope>
    <source>
        <strain evidence="5 6">DSM 102983</strain>
    </source>
</reference>
<dbReference type="PANTHER" id="PTHR43280">
    <property type="entry name" value="ARAC-FAMILY TRANSCRIPTIONAL REGULATOR"/>
    <property type="match status" value="1"/>
</dbReference>
<dbReference type="PANTHER" id="PTHR43280:SF32">
    <property type="entry name" value="TRANSCRIPTIONAL REGULATORY PROTEIN"/>
    <property type="match status" value="1"/>
</dbReference>
<dbReference type="SMART" id="SM00342">
    <property type="entry name" value="HTH_ARAC"/>
    <property type="match status" value="1"/>
</dbReference>
<gene>
    <name evidence="5" type="ORF">GGQ57_001462</name>
</gene>
<accession>A0ABR6KL46</accession>
<dbReference type="InterPro" id="IPR009057">
    <property type="entry name" value="Homeodomain-like_sf"/>
</dbReference>
<evidence type="ECO:0000313" key="5">
    <source>
        <dbReference type="EMBL" id="MBB4621568.1"/>
    </source>
</evidence>
<comment type="caution">
    <text evidence="5">The sequence shown here is derived from an EMBL/GenBank/DDBJ whole genome shotgun (WGS) entry which is preliminary data.</text>
</comment>
<dbReference type="EMBL" id="JACHOC010000002">
    <property type="protein sequence ID" value="MBB4621568.1"/>
    <property type="molecule type" value="Genomic_DNA"/>
</dbReference>
<dbReference type="Proteomes" id="UP000533637">
    <property type="component" value="Unassembled WGS sequence"/>
</dbReference>
<protein>
    <submittedName>
        <fullName evidence="5">AraC-like DNA-binding protein</fullName>
    </submittedName>
</protein>
<keyword evidence="6" id="KW-1185">Reference proteome</keyword>
<sequence>MDKQIISIDSPTDFIVGKYVSSDELKQYMNAPYKIKAGVFILCMEGYIRTTINQSEYTSTRHHVTTLIPNSYLQIHEMSEEILIYFVAFSSDFMGYVNFVRSTMNCLSVIYKNPVIPISQEMSCLFATFYDLLFQYAIYPNILNNKEMIKAIFTMCSQGIVELYNSNQLLEKRELTRYTEIYQDFMNLVLKHYTTEHNVTFYADQLGLTPPYFSTSIKKAIGQTPLEVITQIIIMDAKAQLKGTNLEIKKIAMGLGFNNLSFFNRFFRQHVGMTPQEYRGKTYTYSYYQKDPSK</sequence>
<dbReference type="SUPFAM" id="SSF46689">
    <property type="entry name" value="Homeodomain-like"/>
    <property type="match status" value="1"/>
</dbReference>
<keyword evidence="1" id="KW-0805">Transcription regulation</keyword>
<evidence type="ECO:0000259" key="4">
    <source>
        <dbReference type="PROSITE" id="PS01124"/>
    </source>
</evidence>
<dbReference type="InterPro" id="IPR020449">
    <property type="entry name" value="Tscrpt_reg_AraC-type_HTH"/>
</dbReference>
<evidence type="ECO:0000256" key="1">
    <source>
        <dbReference type="ARBA" id="ARBA00023015"/>
    </source>
</evidence>
<dbReference type="PROSITE" id="PS01124">
    <property type="entry name" value="HTH_ARAC_FAMILY_2"/>
    <property type="match status" value="1"/>
</dbReference>
<dbReference type="PRINTS" id="PR00032">
    <property type="entry name" value="HTHARAC"/>
</dbReference>
<evidence type="ECO:0000256" key="3">
    <source>
        <dbReference type="ARBA" id="ARBA00023163"/>
    </source>
</evidence>
<dbReference type="RefSeq" id="WP_122372974.1">
    <property type="nucleotide sequence ID" value="NZ_BMPB01000002.1"/>
</dbReference>
<keyword evidence="2" id="KW-0238">DNA-binding</keyword>
<evidence type="ECO:0000313" key="6">
    <source>
        <dbReference type="Proteomes" id="UP000533637"/>
    </source>
</evidence>
<keyword evidence="3" id="KW-0804">Transcription</keyword>
<organism evidence="5 6">
    <name type="scientific">Parabacteroides faecis</name>
    <dbReference type="NCBI Taxonomy" id="1217282"/>
    <lineage>
        <taxon>Bacteria</taxon>
        <taxon>Pseudomonadati</taxon>
        <taxon>Bacteroidota</taxon>
        <taxon>Bacteroidia</taxon>
        <taxon>Bacteroidales</taxon>
        <taxon>Tannerellaceae</taxon>
        <taxon>Parabacteroides</taxon>
    </lineage>
</organism>
<dbReference type="Gene3D" id="1.10.10.60">
    <property type="entry name" value="Homeodomain-like"/>
    <property type="match status" value="2"/>
</dbReference>
<feature type="domain" description="HTH araC/xylS-type" evidence="4">
    <location>
        <begin position="183"/>
        <end position="281"/>
    </location>
</feature>
<proteinExistence type="predicted"/>
<dbReference type="Pfam" id="PF12833">
    <property type="entry name" value="HTH_18"/>
    <property type="match status" value="1"/>
</dbReference>
<name>A0ABR6KL46_9BACT</name>
<evidence type="ECO:0000256" key="2">
    <source>
        <dbReference type="ARBA" id="ARBA00023125"/>
    </source>
</evidence>
<dbReference type="InterPro" id="IPR018060">
    <property type="entry name" value="HTH_AraC"/>
</dbReference>